<evidence type="ECO:0000256" key="7">
    <source>
        <dbReference type="ARBA" id="ARBA00023136"/>
    </source>
</evidence>
<sequence>MIKPGLKIGIVLSIILVLPSLFFSTYEIGNLSQNEAVIDSVYSSQMESILFSINQYADDVMSAWAHQLDRGGLEIEQVLEKNYSIDALAVIDSSQFLLYPKEKIGKDSIQTLKNYLKRSSLKNATKIKTLQRYLNTGYQKIEAINSDFKGKSLFVFARKLDSTSWQTVFIFLNTDKFILENFGPKIQIIAQNRFFISVFNADREVFSNVRHDEPEKNIRQKKDIWLFPGYQLGIQMKGNTIEDLVRKRTRTNIILLIVMDIILLLGAWFVYKSIRQQLRLTQLKSDFISNVSHEIRTPLALINMYSETLEMGRINSEAKKHEYYKVINTEANRLSRMVNKILNFNRIESGRREYHFVITNLNEEVEVILENYKQHLDQNGFEIVFSVKDSIPDILMDREAFSEAIINLMDNAMKYSAKLKRIEIVTESNAAYTCVKVRDFGIGIAAKEQHLIYDKFFRVSTGDLAHKVKGSGIGLSIVKHIMDAHQGKIDLHSESGKGSCFSLCFPNRKK</sequence>
<comment type="caution">
    <text evidence="10">The sequence shown here is derived from an EMBL/GenBank/DDBJ whole genome shotgun (WGS) entry which is preliminary data.</text>
</comment>
<accession>A0A434AX81</accession>
<feature type="transmembrane region" description="Helical" evidence="8">
    <location>
        <begin position="253"/>
        <end position="271"/>
    </location>
</feature>
<dbReference type="Pfam" id="PF00512">
    <property type="entry name" value="HisKA"/>
    <property type="match status" value="1"/>
</dbReference>
<dbReference type="SMART" id="SM00387">
    <property type="entry name" value="HATPase_c"/>
    <property type="match status" value="1"/>
</dbReference>
<comment type="catalytic activity">
    <reaction evidence="1">
        <text>ATP + protein L-histidine = ADP + protein N-phospho-L-histidine.</text>
        <dbReference type="EC" id="2.7.13.3"/>
    </reaction>
</comment>
<dbReference type="GO" id="GO:0000155">
    <property type="term" value="F:phosphorelay sensor kinase activity"/>
    <property type="evidence" value="ECO:0007669"/>
    <property type="project" value="InterPro"/>
</dbReference>
<dbReference type="RefSeq" id="WP_127342868.1">
    <property type="nucleotide sequence ID" value="NZ_RJJX01000004.1"/>
</dbReference>
<dbReference type="PANTHER" id="PTHR43711">
    <property type="entry name" value="TWO-COMPONENT HISTIDINE KINASE"/>
    <property type="match status" value="1"/>
</dbReference>
<dbReference type="AlphaFoldDB" id="A0A434AX81"/>
<dbReference type="SUPFAM" id="SSF47384">
    <property type="entry name" value="Homodimeric domain of signal transducing histidine kinase"/>
    <property type="match status" value="1"/>
</dbReference>
<evidence type="ECO:0000256" key="4">
    <source>
        <dbReference type="ARBA" id="ARBA00022679"/>
    </source>
</evidence>
<dbReference type="EC" id="2.7.13.3" evidence="2"/>
<dbReference type="Gene3D" id="3.30.565.10">
    <property type="entry name" value="Histidine kinase-like ATPase, C-terminal domain"/>
    <property type="match status" value="1"/>
</dbReference>
<dbReference type="Proteomes" id="UP000282985">
    <property type="component" value="Unassembled WGS sequence"/>
</dbReference>
<evidence type="ECO:0000256" key="2">
    <source>
        <dbReference type="ARBA" id="ARBA00012438"/>
    </source>
</evidence>
<dbReference type="InterPro" id="IPR036890">
    <property type="entry name" value="HATPase_C_sf"/>
</dbReference>
<name>A0A434AX81_9BACT</name>
<reference evidence="10 11" key="1">
    <citation type="submission" date="2018-11" db="EMBL/GenBank/DDBJ databases">
        <title>Parancylomarina longa gen. nov., sp. nov., isolated from sediments of southern Okinawa.</title>
        <authorList>
            <person name="Fu T."/>
        </authorList>
    </citation>
    <scope>NUCLEOTIDE SEQUENCE [LARGE SCALE GENOMIC DNA]</scope>
    <source>
        <strain evidence="10 11">T3-2 S1-C</strain>
    </source>
</reference>
<dbReference type="PANTHER" id="PTHR43711:SF31">
    <property type="entry name" value="HISTIDINE KINASE"/>
    <property type="match status" value="1"/>
</dbReference>
<proteinExistence type="predicted"/>
<dbReference type="PRINTS" id="PR00344">
    <property type="entry name" value="BCTRLSENSOR"/>
</dbReference>
<keyword evidence="8" id="KW-1133">Transmembrane helix</keyword>
<keyword evidence="3" id="KW-0597">Phosphoprotein</keyword>
<evidence type="ECO:0000313" key="10">
    <source>
        <dbReference type="EMBL" id="RUT79145.1"/>
    </source>
</evidence>
<keyword evidence="7 8" id="KW-0472">Membrane</keyword>
<dbReference type="InterPro" id="IPR050736">
    <property type="entry name" value="Sensor_HK_Regulatory"/>
</dbReference>
<evidence type="ECO:0000256" key="8">
    <source>
        <dbReference type="SAM" id="Phobius"/>
    </source>
</evidence>
<keyword evidence="6" id="KW-0902">Two-component regulatory system</keyword>
<dbReference type="PROSITE" id="PS50109">
    <property type="entry name" value="HIS_KIN"/>
    <property type="match status" value="1"/>
</dbReference>
<dbReference type="InterPro" id="IPR003661">
    <property type="entry name" value="HisK_dim/P_dom"/>
</dbReference>
<evidence type="ECO:0000256" key="6">
    <source>
        <dbReference type="ARBA" id="ARBA00023012"/>
    </source>
</evidence>
<evidence type="ECO:0000256" key="5">
    <source>
        <dbReference type="ARBA" id="ARBA00022777"/>
    </source>
</evidence>
<dbReference type="FunFam" id="1.10.287.130:FF:000001">
    <property type="entry name" value="Two-component sensor histidine kinase"/>
    <property type="match status" value="1"/>
</dbReference>
<evidence type="ECO:0000256" key="1">
    <source>
        <dbReference type="ARBA" id="ARBA00000085"/>
    </source>
</evidence>
<dbReference type="SUPFAM" id="SSF55874">
    <property type="entry name" value="ATPase domain of HSP90 chaperone/DNA topoisomerase II/histidine kinase"/>
    <property type="match status" value="1"/>
</dbReference>
<dbReference type="FunFam" id="3.30.565.10:FF:000006">
    <property type="entry name" value="Sensor histidine kinase WalK"/>
    <property type="match status" value="1"/>
</dbReference>
<dbReference type="InterPro" id="IPR004358">
    <property type="entry name" value="Sig_transdc_His_kin-like_C"/>
</dbReference>
<protein>
    <recommendedName>
        <fullName evidence="2">histidine kinase</fullName>
        <ecNumber evidence="2">2.7.13.3</ecNumber>
    </recommendedName>
</protein>
<dbReference type="Pfam" id="PF02518">
    <property type="entry name" value="HATPase_c"/>
    <property type="match status" value="1"/>
</dbReference>
<dbReference type="CDD" id="cd00082">
    <property type="entry name" value="HisKA"/>
    <property type="match status" value="1"/>
</dbReference>
<dbReference type="Gene3D" id="1.10.287.130">
    <property type="match status" value="1"/>
</dbReference>
<dbReference type="EMBL" id="RJJX01000004">
    <property type="protein sequence ID" value="RUT79145.1"/>
    <property type="molecule type" value="Genomic_DNA"/>
</dbReference>
<gene>
    <name evidence="10" type="ORF">DLK05_04830</name>
</gene>
<dbReference type="InterPro" id="IPR003594">
    <property type="entry name" value="HATPase_dom"/>
</dbReference>
<feature type="transmembrane region" description="Helical" evidence="8">
    <location>
        <begin position="6"/>
        <end position="26"/>
    </location>
</feature>
<dbReference type="OrthoDB" id="9808898at2"/>
<dbReference type="SMART" id="SM00388">
    <property type="entry name" value="HisKA"/>
    <property type="match status" value="1"/>
</dbReference>
<evidence type="ECO:0000259" key="9">
    <source>
        <dbReference type="PROSITE" id="PS50109"/>
    </source>
</evidence>
<keyword evidence="4" id="KW-0808">Transferase</keyword>
<organism evidence="10 11">
    <name type="scientific">Ancylomarina longa</name>
    <dbReference type="NCBI Taxonomy" id="2487017"/>
    <lineage>
        <taxon>Bacteria</taxon>
        <taxon>Pseudomonadati</taxon>
        <taxon>Bacteroidota</taxon>
        <taxon>Bacteroidia</taxon>
        <taxon>Marinilabiliales</taxon>
        <taxon>Marinifilaceae</taxon>
        <taxon>Ancylomarina</taxon>
    </lineage>
</organism>
<dbReference type="InterPro" id="IPR005467">
    <property type="entry name" value="His_kinase_dom"/>
</dbReference>
<keyword evidence="8" id="KW-0812">Transmembrane</keyword>
<dbReference type="InterPro" id="IPR036097">
    <property type="entry name" value="HisK_dim/P_sf"/>
</dbReference>
<evidence type="ECO:0000313" key="11">
    <source>
        <dbReference type="Proteomes" id="UP000282985"/>
    </source>
</evidence>
<keyword evidence="11" id="KW-1185">Reference proteome</keyword>
<keyword evidence="5 10" id="KW-0418">Kinase</keyword>
<evidence type="ECO:0000256" key="3">
    <source>
        <dbReference type="ARBA" id="ARBA00022553"/>
    </source>
</evidence>
<feature type="domain" description="Histidine kinase" evidence="9">
    <location>
        <begin position="290"/>
        <end position="509"/>
    </location>
</feature>